<reference evidence="2 3" key="1">
    <citation type="submission" date="2016-10" db="EMBL/GenBank/DDBJ databases">
        <title>Genome Sequence of Pseudomonas putida GM4FR.</title>
        <authorList>
            <person name="Poehlein A."/>
            <person name="Wemheuer F."/>
            <person name="Hollensteiner J."/>
            <person name="Wemheuer B."/>
        </authorList>
    </citation>
    <scope>NUCLEOTIDE SEQUENCE [LARGE SCALE GENOMIC DNA]</scope>
    <source>
        <strain evidence="2 3">GM4FR</strain>
    </source>
</reference>
<organism evidence="2 3">
    <name type="scientific">Pseudomonas putida</name>
    <name type="common">Arthrobacter siderocapsulatus</name>
    <dbReference type="NCBI Taxonomy" id="303"/>
    <lineage>
        <taxon>Bacteria</taxon>
        <taxon>Pseudomonadati</taxon>
        <taxon>Pseudomonadota</taxon>
        <taxon>Gammaproteobacteria</taxon>
        <taxon>Pseudomonadales</taxon>
        <taxon>Pseudomonadaceae</taxon>
        <taxon>Pseudomonas</taxon>
    </lineage>
</organism>
<name>A0A1Q9R5J7_PSEPU</name>
<gene>
    <name evidence="2" type="ORF">PSEMO_24400</name>
</gene>
<dbReference type="AlphaFoldDB" id="A0A1Q9R5J7"/>
<evidence type="ECO:0000313" key="3">
    <source>
        <dbReference type="Proteomes" id="UP000186736"/>
    </source>
</evidence>
<dbReference type="RefSeq" id="WP_075803361.1">
    <property type="nucleotide sequence ID" value="NZ_MKZO01000020.1"/>
</dbReference>
<comment type="caution">
    <text evidence="2">The sequence shown here is derived from an EMBL/GenBank/DDBJ whole genome shotgun (WGS) entry which is preliminary data.</text>
</comment>
<proteinExistence type="predicted"/>
<evidence type="ECO:0000313" key="2">
    <source>
        <dbReference type="EMBL" id="OLS62677.1"/>
    </source>
</evidence>
<dbReference type="EMBL" id="MKZO01000020">
    <property type="protein sequence ID" value="OLS62677.1"/>
    <property type="molecule type" value="Genomic_DNA"/>
</dbReference>
<protein>
    <submittedName>
        <fullName evidence="2">Uncharacterized protein</fullName>
    </submittedName>
</protein>
<dbReference type="OrthoDB" id="7032605at2"/>
<feature type="compositionally biased region" description="Polar residues" evidence="1">
    <location>
        <begin position="248"/>
        <end position="267"/>
    </location>
</feature>
<sequence>MDCDQLLDDLRDYMASEQGTAEAAIQFLFEGLARDSELEALSSHLQLSEHAALKSVISRIATRQDVLHQLQERLRTLRMGRLSSGGSAARVRNKGSLLRELTGLVATSDLKAAERLLLDALEDGQDPDYLTLLGRVYTLQHRPLEGARAMQSADAIRRQQGAFVLDRTMSPDHHHPSAADLDFIQENARQFAPLEEETVELRHFQTGNASVRVDPTIRRNGSDVGYAGNAVQPHRTTGTEEPKRRLSLNPTRVKTPDSDGSTQTDNASIRVDPAIRPSGRDVGGVCSGEQPYQGAGAKEPKHRLSLNRARVNTRDSDSCTQGHSVDRPDPTPWSTSSVDSTEKAPLELPTEPAPEAEADASTEPLSRFFTDVPVTGALSDSRDLDAFCLDQIDGGDDSVGMGADPYSEDIDFDPNLAAELAELELYGTTKGRDDKSQRNSDYGQDSEDEFAFYEFDPDTVFDNDKYQVESAGGELEDRITREERAKQKAVELVYKYDWPHGTLPLIQQIYVMSGWGATRVALERAIDEGLTPEELVLAAHIKVIWADNDLYWIAFDSTGSTRLSYHALSWRTALMIVRSFESIPQVEEIDVLLEQLFEYWYENVTLRRVFKAFARYLWYRFGDIDGVLPARQLGDFDSPYQRPEEEYSDLGIPNDLGMGGLRKLQAYGVPQIKDPQEPSCYFSDLPLKVEEGEDVASPQKQSDLPAELDGSDARSDVQADTPTSELAEQETRG</sequence>
<dbReference type="Proteomes" id="UP000186736">
    <property type="component" value="Unassembled WGS sequence"/>
</dbReference>
<evidence type="ECO:0000256" key="1">
    <source>
        <dbReference type="SAM" id="MobiDB-lite"/>
    </source>
</evidence>
<feature type="region of interest" description="Disordered" evidence="1">
    <location>
        <begin position="212"/>
        <end position="362"/>
    </location>
</feature>
<feature type="region of interest" description="Disordered" evidence="1">
    <location>
        <begin position="691"/>
        <end position="733"/>
    </location>
</feature>
<accession>A0A1Q9R5J7</accession>